<gene>
    <name evidence="2" type="ORF">IDM48_11375</name>
</gene>
<dbReference type="EMBL" id="CP062957">
    <property type="protein sequence ID" value="QOW64888.1"/>
    <property type="molecule type" value="Genomic_DNA"/>
</dbReference>
<evidence type="ECO:0008006" key="4">
    <source>
        <dbReference type="Google" id="ProtNLM"/>
    </source>
</evidence>
<dbReference type="KEGG" id="rama:IDM48_11375"/>
<dbReference type="RefSeq" id="WP_202939920.1">
    <property type="nucleotide sequence ID" value="NZ_CP062957.1"/>
</dbReference>
<keyword evidence="3" id="KW-1185">Reference proteome</keyword>
<dbReference type="AlphaFoldDB" id="A0A7S6WWI0"/>
<feature type="compositionally biased region" description="Acidic residues" evidence="1">
    <location>
        <begin position="43"/>
        <end position="55"/>
    </location>
</feature>
<accession>A0A7S6WWI0</accession>
<protein>
    <recommendedName>
        <fullName evidence="4">DUF4913 domain-containing protein</fullName>
    </recommendedName>
</protein>
<proteinExistence type="predicted"/>
<feature type="compositionally biased region" description="Acidic residues" evidence="1">
    <location>
        <begin position="1"/>
        <end position="20"/>
    </location>
</feature>
<geneLocation type="plasmid" evidence="2 3">
    <name>p1</name>
</geneLocation>
<dbReference type="Proteomes" id="UP000516421">
    <property type="component" value="Plasmid p1"/>
</dbReference>
<sequence>MNPYEDEDLSYAPEEPDFLADEVHPGEHLPPYQEREEPPYDFPSDEQEPEEDETADLGNTMTSDSSPAIPAVMLEIVQTVAAHSGQLQEQEQSITWLLDQFKEKSEDKPVFWSWRYVTGEDRTMLWEELTNFVSWINHRYFADYRSKQIIPCWYRHGAIVEELTGLWAAWRAASFNAKKPNAKMADFHRRYFWPTMDKVALLSDSCSKKGEHTVYGDGQVRDDDAGMSQFMAQDVEANS</sequence>
<evidence type="ECO:0000256" key="1">
    <source>
        <dbReference type="SAM" id="MobiDB-lite"/>
    </source>
</evidence>
<reference evidence="2 3" key="1">
    <citation type="submission" date="2020-09" db="EMBL/GenBank/DDBJ databases">
        <title>Investigation of environmental microbe.</title>
        <authorList>
            <person name="Ou Y."/>
            <person name="Kang Q."/>
        </authorList>
    </citation>
    <scope>NUCLEOTIDE SEQUENCE [LARGE SCALE GENOMIC DNA]</scope>
    <source>
        <strain evidence="2 3">KJZ-9</strain>
        <plasmid evidence="2 3">p1</plasmid>
    </source>
</reference>
<feature type="region of interest" description="Disordered" evidence="1">
    <location>
        <begin position="1"/>
        <end position="64"/>
    </location>
</feature>
<keyword evidence="2" id="KW-0614">Plasmid</keyword>
<evidence type="ECO:0000313" key="3">
    <source>
        <dbReference type="Proteomes" id="UP000516421"/>
    </source>
</evidence>
<organism evidence="2 3">
    <name type="scientific">Rothia amarae</name>
    <dbReference type="NCBI Taxonomy" id="169480"/>
    <lineage>
        <taxon>Bacteria</taxon>
        <taxon>Bacillati</taxon>
        <taxon>Actinomycetota</taxon>
        <taxon>Actinomycetes</taxon>
        <taxon>Micrococcales</taxon>
        <taxon>Micrococcaceae</taxon>
        <taxon>Rothia</taxon>
    </lineage>
</organism>
<feature type="compositionally biased region" description="Basic and acidic residues" evidence="1">
    <location>
        <begin position="21"/>
        <end position="38"/>
    </location>
</feature>
<name>A0A7S6WWI0_9MICC</name>
<evidence type="ECO:0000313" key="2">
    <source>
        <dbReference type="EMBL" id="QOW64888.1"/>
    </source>
</evidence>